<dbReference type="Proteomes" id="UP000267128">
    <property type="component" value="Unassembled WGS sequence"/>
</dbReference>
<dbReference type="OrthoDB" id="4560923at2"/>
<comment type="caution">
    <text evidence="1">The sequence shown here is derived from an EMBL/GenBank/DDBJ whole genome shotgun (WGS) entry which is preliminary data.</text>
</comment>
<proteinExistence type="predicted"/>
<gene>
    <name evidence="1" type="ORF">EFK50_12495</name>
</gene>
<dbReference type="Gene3D" id="3.30.530.20">
    <property type="match status" value="1"/>
</dbReference>
<dbReference type="SUPFAM" id="SSF55961">
    <property type="entry name" value="Bet v1-like"/>
    <property type="match status" value="1"/>
</dbReference>
<sequence length="155" mass="17038">MCQDPAVATIVEQSVEIAAPVDEVFAYVDDFSTTRDWMYGLHKIEPVTEQLRGVGAEYDGVMKVGVSLTSRIRCTGWELDRLIELTSVKGIRNTQRWTFSALDGDRTRVDAWISYTLPGGPAGAAMAAAMKPFVGIAIKHTSETLVRMVESRRGA</sequence>
<evidence type="ECO:0000313" key="2">
    <source>
        <dbReference type="Proteomes" id="UP000267128"/>
    </source>
</evidence>
<dbReference type="Pfam" id="PF10604">
    <property type="entry name" value="Polyketide_cyc2"/>
    <property type="match status" value="1"/>
</dbReference>
<dbReference type="AlphaFoldDB" id="A0A3N0CGL4"/>
<protein>
    <submittedName>
        <fullName evidence="1">SRPBCC family protein</fullName>
    </submittedName>
</protein>
<dbReference type="CDD" id="cd07812">
    <property type="entry name" value="SRPBCC"/>
    <property type="match status" value="1"/>
</dbReference>
<dbReference type="InterPro" id="IPR023393">
    <property type="entry name" value="START-like_dom_sf"/>
</dbReference>
<keyword evidence="2" id="KW-1185">Reference proteome</keyword>
<dbReference type="InterPro" id="IPR019587">
    <property type="entry name" value="Polyketide_cyclase/dehydratase"/>
</dbReference>
<name>A0A3N0CGL4_9ACTN</name>
<dbReference type="EMBL" id="RJSE01000007">
    <property type="protein sequence ID" value="RNL62578.1"/>
    <property type="molecule type" value="Genomic_DNA"/>
</dbReference>
<reference evidence="1 2" key="1">
    <citation type="submission" date="2018-11" db="EMBL/GenBank/DDBJ databases">
        <authorList>
            <person name="Li F."/>
        </authorList>
    </citation>
    <scope>NUCLEOTIDE SEQUENCE [LARGE SCALE GENOMIC DNA]</scope>
    <source>
        <strain evidence="1 2">Gsoil 097</strain>
    </source>
</reference>
<organism evidence="1 2">
    <name type="scientific">Nocardioides marmoriginsengisoli</name>
    <dbReference type="NCBI Taxonomy" id="661483"/>
    <lineage>
        <taxon>Bacteria</taxon>
        <taxon>Bacillati</taxon>
        <taxon>Actinomycetota</taxon>
        <taxon>Actinomycetes</taxon>
        <taxon>Propionibacteriales</taxon>
        <taxon>Nocardioidaceae</taxon>
        <taxon>Nocardioides</taxon>
    </lineage>
</organism>
<accession>A0A3N0CGL4</accession>
<evidence type="ECO:0000313" key="1">
    <source>
        <dbReference type="EMBL" id="RNL62578.1"/>
    </source>
</evidence>